<keyword evidence="4" id="KW-0719">Serine esterase</keyword>
<accession>A0A9P5TN00</accession>
<evidence type="ECO:0000256" key="6">
    <source>
        <dbReference type="ARBA" id="ARBA00022832"/>
    </source>
</evidence>
<proteinExistence type="inferred from homology"/>
<dbReference type="AlphaFoldDB" id="A0A9P5TN00"/>
<sequence>MSVTWGESEGLPKCLIIPLRKQHTATIFFLHGLGDSATGVKPFLQDLTEHPDLEYVRFVLPTAPIMPIIGMNGWSMYSWFDRYSFDHAKRKEDEKGQVQSAKWIDDLIKGRERSRLSQGGAISILTAITSERQLGGLYALSTYVPCRRKVLEIATPQAKNLPILWCHGTADKQVNYDIWKDLAKTPAKQLYTLP</sequence>
<dbReference type="InterPro" id="IPR003140">
    <property type="entry name" value="PLipase/COase/thioEstase"/>
</dbReference>
<comment type="catalytic activity">
    <reaction evidence="9">
        <text>S-hexadecanoyl-L-cysteinyl-[protein] + H2O = L-cysteinyl-[protein] + hexadecanoate + H(+)</text>
        <dbReference type="Rhea" id="RHEA:19233"/>
        <dbReference type="Rhea" id="RHEA-COMP:10131"/>
        <dbReference type="Rhea" id="RHEA-COMP:11032"/>
        <dbReference type="ChEBI" id="CHEBI:7896"/>
        <dbReference type="ChEBI" id="CHEBI:15377"/>
        <dbReference type="ChEBI" id="CHEBI:15378"/>
        <dbReference type="ChEBI" id="CHEBI:29950"/>
        <dbReference type="ChEBI" id="CHEBI:74151"/>
        <dbReference type="EC" id="3.1.2.22"/>
    </reaction>
</comment>
<comment type="caution">
    <text evidence="11">The sequence shown here is derived from an EMBL/GenBank/DDBJ whole genome shotgun (WGS) entry which is preliminary data.</text>
</comment>
<protein>
    <recommendedName>
        <fullName evidence="3">Acyl-protein thioesterase 1</fullName>
        <ecNumber evidence="2">3.1.2.22</ecNumber>
    </recommendedName>
    <alternativeName>
        <fullName evidence="8">Palmitoyl-protein hydrolase</fullName>
    </alternativeName>
</protein>
<dbReference type="GO" id="GO:0006631">
    <property type="term" value="P:fatty acid metabolic process"/>
    <property type="evidence" value="ECO:0007669"/>
    <property type="project" value="UniProtKB-KW"/>
</dbReference>
<dbReference type="PANTHER" id="PTHR10655">
    <property type="entry name" value="LYSOPHOSPHOLIPASE-RELATED"/>
    <property type="match status" value="1"/>
</dbReference>
<dbReference type="GO" id="GO:0008474">
    <property type="term" value="F:palmitoyl-(protein) hydrolase activity"/>
    <property type="evidence" value="ECO:0007669"/>
    <property type="project" value="UniProtKB-EC"/>
</dbReference>
<evidence type="ECO:0000256" key="2">
    <source>
        <dbReference type="ARBA" id="ARBA00012423"/>
    </source>
</evidence>
<dbReference type="GO" id="GO:0005737">
    <property type="term" value="C:cytoplasm"/>
    <property type="evidence" value="ECO:0007669"/>
    <property type="project" value="TreeGrafter"/>
</dbReference>
<gene>
    <name evidence="11" type="ORF">CPB84DRAFT_1747464</name>
</gene>
<evidence type="ECO:0000259" key="10">
    <source>
        <dbReference type="Pfam" id="PF02230"/>
    </source>
</evidence>
<evidence type="ECO:0000256" key="7">
    <source>
        <dbReference type="ARBA" id="ARBA00029392"/>
    </source>
</evidence>
<keyword evidence="6" id="KW-0443">Lipid metabolism</keyword>
<reference evidence="11" key="1">
    <citation type="submission" date="2020-11" db="EMBL/GenBank/DDBJ databases">
        <authorList>
            <consortium name="DOE Joint Genome Institute"/>
            <person name="Ahrendt S."/>
            <person name="Riley R."/>
            <person name="Andreopoulos W."/>
            <person name="LaButti K."/>
            <person name="Pangilinan J."/>
            <person name="Ruiz-duenas F.J."/>
            <person name="Barrasa J.M."/>
            <person name="Sanchez-Garcia M."/>
            <person name="Camarero S."/>
            <person name="Miyauchi S."/>
            <person name="Serrano A."/>
            <person name="Linde D."/>
            <person name="Babiker R."/>
            <person name="Drula E."/>
            <person name="Ayuso-Fernandez I."/>
            <person name="Pacheco R."/>
            <person name="Padilla G."/>
            <person name="Ferreira P."/>
            <person name="Barriuso J."/>
            <person name="Kellner H."/>
            <person name="Castanera R."/>
            <person name="Alfaro M."/>
            <person name="Ramirez L."/>
            <person name="Pisabarro A.G."/>
            <person name="Kuo A."/>
            <person name="Tritt A."/>
            <person name="Lipzen A."/>
            <person name="He G."/>
            <person name="Yan M."/>
            <person name="Ng V."/>
            <person name="Cullen D."/>
            <person name="Martin F."/>
            <person name="Rosso M.-N."/>
            <person name="Henrissat B."/>
            <person name="Hibbett D."/>
            <person name="Martinez A.T."/>
            <person name="Grigoriev I.V."/>
        </authorList>
    </citation>
    <scope>NUCLEOTIDE SEQUENCE</scope>
    <source>
        <strain evidence="11">AH 44721</strain>
    </source>
</reference>
<dbReference type="Proteomes" id="UP000724874">
    <property type="component" value="Unassembled WGS sequence"/>
</dbReference>
<name>A0A9P5TN00_GYMJU</name>
<dbReference type="InterPro" id="IPR050565">
    <property type="entry name" value="LYPA1-2/EST-like"/>
</dbReference>
<dbReference type="OrthoDB" id="2418081at2759"/>
<dbReference type="SUPFAM" id="SSF53474">
    <property type="entry name" value="alpha/beta-Hydrolases"/>
    <property type="match status" value="1"/>
</dbReference>
<evidence type="ECO:0000313" key="12">
    <source>
        <dbReference type="Proteomes" id="UP000724874"/>
    </source>
</evidence>
<feature type="domain" description="Phospholipase/carboxylesterase/thioesterase" evidence="10">
    <location>
        <begin position="16"/>
        <end position="183"/>
    </location>
</feature>
<comment type="function">
    <text evidence="7">Hydrolyzes fatty acids from S-acylated cysteine residues in proteins with a strong preference for palmitoylated G-alpha proteins over other acyl substrates. Mediates the deacylation of G-alpha proteins such as GPA1 in vivo, but has weak or no activity toward palmitoylated Ras proteins. Has weak lysophospholipase activity in vitro; however such activity may not exist in vivo.</text>
</comment>
<dbReference type="EMBL" id="JADNYJ010000047">
    <property type="protein sequence ID" value="KAF8900470.1"/>
    <property type="molecule type" value="Genomic_DNA"/>
</dbReference>
<evidence type="ECO:0000256" key="4">
    <source>
        <dbReference type="ARBA" id="ARBA00022487"/>
    </source>
</evidence>
<dbReference type="PANTHER" id="PTHR10655:SF17">
    <property type="entry name" value="LYSOPHOSPHOLIPASE-LIKE PROTEIN 1"/>
    <property type="match status" value="1"/>
</dbReference>
<dbReference type="EC" id="3.1.2.22" evidence="2"/>
<evidence type="ECO:0000256" key="1">
    <source>
        <dbReference type="ARBA" id="ARBA00006499"/>
    </source>
</evidence>
<dbReference type="GO" id="GO:0052689">
    <property type="term" value="F:carboxylic ester hydrolase activity"/>
    <property type="evidence" value="ECO:0007669"/>
    <property type="project" value="UniProtKB-KW"/>
</dbReference>
<evidence type="ECO:0000256" key="5">
    <source>
        <dbReference type="ARBA" id="ARBA00022801"/>
    </source>
</evidence>
<dbReference type="Gene3D" id="3.40.50.1820">
    <property type="entry name" value="alpha/beta hydrolase"/>
    <property type="match status" value="1"/>
</dbReference>
<keyword evidence="12" id="KW-1185">Reference proteome</keyword>
<evidence type="ECO:0000256" key="3">
    <source>
        <dbReference type="ARBA" id="ARBA00014923"/>
    </source>
</evidence>
<evidence type="ECO:0000256" key="9">
    <source>
        <dbReference type="ARBA" id="ARBA00047337"/>
    </source>
</evidence>
<comment type="similarity">
    <text evidence="1">Belongs to the AB hydrolase superfamily. AB hydrolase 2 family.</text>
</comment>
<evidence type="ECO:0000256" key="8">
    <source>
        <dbReference type="ARBA" id="ARBA00031195"/>
    </source>
</evidence>
<organism evidence="11 12">
    <name type="scientific">Gymnopilus junonius</name>
    <name type="common">Spectacular rustgill mushroom</name>
    <name type="synonym">Gymnopilus spectabilis subsp. junonius</name>
    <dbReference type="NCBI Taxonomy" id="109634"/>
    <lineage>
        <taxon>Eukaryota</taxon>
        <taxon>Fungi</taxon>
        <taxon>Dikarya</taxon>
        <taxon>Basidiomycota</taxon>
        <taxon>Agaricomycotina</taxon>
        <taxon>Agaricomycetes</taxon>
        <taxon>Agaricomycetidae</taxon>
        <taxon>Agaricales</taxon>
        <taxon>Agaricineae</taxon>
        <taxon>Hymenogastraceae</taxon>
        <taxon>Gymnopilus</taxon>
    </lineage>
</organism>
<keyword evidence="5" id="KW-0378">Hydrolase</keyword>
<dbReference type="InterPro" id="IPR029058">
    <property type="entry name" value="AB_hydrolase_fold"/>
</dbReference>
<evidence type="ECO:0000313" key="11">
    <source>
        <dbReference type="EMBL" id="KAF8900470.1"/>
    </source>
</evidence>
<keyword evidence="6" id="KW-0276">Fatty acid metabolism</keyword>
<dbReference type="Pfam" id="PF02230">
    <property type="entry name" value="Abhydrolase_2"/>
    <property type="match status" value="1"/>
</dbReference>